<dbReference type="InterPro" id="IPR041027">
    <property type="entry name" value="FtsK_alpha"/>
</dbReference>
<evidence type="ECO:0000313" key="10">
    <source>
        <dbReference type="Proteomes" id="UP001226720"/>
    </source>
</evidence>
<dbReference type="SUPFAM" id="SSF52540">
    <property type="entry name" value="P-loop containing nucleoside triphosphate hydrolases"/>
    <property type="match status" value="1"/>
</dbReference>
<dbReference type="CDD" id="cd01127">
    <property type="entry name" value="TrwB_TraG_TraD_VirD4"/>
    <property type="match status" value="1"/>
</dbReference>
<dbReference type="InterPro" id="IPR036388">
    <property type="entry name" value="WH-like_DNA-bd_sf"/>
</dbReference>
<keyword evidence="5" id="KW-0238">DNA-binding</keyword>
<dbReference type="PANTHER" id="PTHR22683">
    <property type="entry name" value="SPORULATION PROTEIN RELATED"/>
    <property type="match status" value="1"/>
</dbReference>
<dbReference type="Proteomes" id="UP001226720">
    <property type="component" value="Unassembled WGS sequence"/>
</dbReference>
<dbReference type="InterPro" id="IPR018541">
    <property type="entry name" value="Ftsk_gamma"/>
</dbReference>
<dbReference type="InterPro" id="IPR003593">
    <property type="entry name" value="AAA+_ATPase"/>
</dbReference>
<feature type="compositionally biased region" description="Basic and acidic residues" evidence="7">
    <location>
        <begin position="163"/>
        <end position="172"/>
    </location>
</feature>
<dbReference type="Pfam" id="PF17854">
    <property type="entry name" value="FtsK_alpha"/>
    <property type="match status" value="1"/>
</dbReference>
<name>A0ABU0JYK5_9BACL</name>
<dbReference type="SMART" id="SM00382">
    <property type="entry name" value="AAA"/>
    <property type="match status" value="1"/>
</dbReference>
<dbReference type="PANTHER" id="PTHR22683:SF42">
    <property type="entry name" value="DNA TRANSLOCASE SFTA"/>
    <property type="match status" value="1"/>
</dbReference>
<dbReference type="Pfam" id="PF09397">
    <property type="entry name" value="FtsK_gamma"/>
    <property type="match status" value="1"/>
</dbReference>
<feature type="compositionally biased region" description="Basic and acidic residues" evidence="7">
    <location>
        <begin position="53"/>
        <end position="71"/>
    </location>
</feature>
<evidence type="ECO:0000313" key="9">
    <source>
        <dbReference type="EMBL" id="MDQ0481253.1"/>
    </source>
</evidence>
<evidence type="ECO:0000256" key="2">
    <source>
        <dbReference type="ARBA" id="ARBA00022741"/>
    </source>
</evidence>
<feature type="compositionally biased region" description="Basic and acidic residues" evidence="7">
    <location>
        <begin position="23"/>
        <end position="46"/>
    </location>
</feature>
<keyword evidence="2 6" id="KW-0547">Nucleotide-binding</keyword>
<evidence type="ECO:0000256" key="6">
    <source>
        <dbReference type="PROSITE-ProRule" id="PRU00289"/>
    </source>
</evidence>
<evidence type="ECO:0000256" key="3">
    <source>
        <dbReference type="ARBA" id="ARBA00022829"/>
    </source>
</evidence>
<dbReference type="SMART" id="SM00843">
    <property type="entry name" value="Ftsk_gamma"/>
    <property type="match status" value="1"/>
</dbReference>
<dbReference type="EMBL" id="JAUSWM010000001">
    <property type="protein sequence ID" value="MDQ0481253.1"/>
    <property type="molecule type" value="Genomic_DNA"/>
</dbReference>
<evidence type="ECO:0000256" key="5">
    <source>
        <dbReference type="ARBA" id="ARBA00023125"/>
    </source>
</evidence>
<dbReference type="InterPro" id="IPR050206">
    <property type="entry name" value="FtsK/SpoIIIE/SftA"/>
</dbReference>
<feature type="compositionally biased region" description="Low complexity" evidence="7">
    <location>
        <begin position="118"/>
        <end position="129"/>
    </location>
</feature>
<dbReference type="InterPro" id="IPR002543">
    <property type="entry name" value="FtsK_dom"/>
</dbReference>
<dbReference type="RefSeq" id="WP_301551957.1">
    <property type="nucleotide sequence ID" value="NZ_JAQRMZ010000005.1"/>
</dbReference>
<reference evidence="9" key="1">
    <citation type="submission" date="2023-07" db="EMBL/GenBank/DDBJ databases">
        <title>Genomic Encyclopedia of Type Strains, Phase IV (KMG-IV): sequencing the most valuable type-strain genomes for metagenomic binning, comparative biology and taxonomic classification.</title>
        <authorList>
            <person name="Goeker M."/>
        </authorList>
    </citation>
    <scope>NUCLEOTIDE SEQUENCE [LARGE SCALE GENOMIC DNA]</scope>
    <source>
        <strain evidence="9">JSM 076093</strain>
    </source>
</reference>
<accession>A0ABU0JYK5</accession>
<sequence length="920" mass="103927">MDNNWMKKVWNKLFDVDEEEETIEKRKEDAPVRKRAQDHNPIDRKHSIGRMENANRKSEARVVHQYPREGNFRFPLIPDQSNNRPRKDVKTEKQERNENEKPAPSWSEQHQSKKQGPAKNNARNTTRNTKSAEPETEKSKKFTGVNFKPSDIPSPIYGFSKRPVVEKMEEAAKSAPSNHYTSLDENKTMEKLIRDTETYTPKEEVDQSISVEASTFEKKVSQLDDSQAETTNDQHETHIDSSVIEEVGNVAAEHADGNVVEEPIQHDEYERVEEVYEPAMAVPQPEDTDVEEDVTLEEDIDVEEDVDLEENIDVEEHVALEENIDGEEHIALEEDSELENQVALEEDSVQYEPQYVDRSENHESREVIHAQSNESETAELAQISNVETATTLEDKQEDQNGEEEIQEQQPQSKREEGRPKPQVPYNVMMLANDRRHLSKKPVSGAEYKLPPISLLDIPPRNEGTDDQWLQEQRELLESTLENFNVQARVVGATMGPTVTRFEVQPSPGVKVNKITNLSDDIKLSLAARDIRMEAPIPGKNAIGIEVPNPTSKPVFIREIVRSGAFQSEGSLLNAALGFDIAGEAKITDIQKMPHGLIAGATGSGKSVCINSILVSLLLKANPSDVKMLLIDPKMVELAPYNGLPHLVTPVINDVKEATTALKWAVDEMEERYEKFAAAGVRDIKRYNERAINHGEPQHKLPYIVIVIDELADLMMVSPQDVEDAICRIAQKARACGIHLLVATQRPSVDVITGLIKANIPTRIAFSVSSQIDSRTILDASGAEKLLGKGDMLCLENGSSKPVRLQGNFVSDEEIERVTSFVRKQRKPNYLIKKEDLMKKQQYNDQEDDLFEEACMWAFEQGQASSSALQRRFRIGFNRAARLIEMMEERGLVSEAMGSKPRSILMNKTDFEDAFFKDMHV</sequence>
<comment type="caution">
    <text evidence="9">The sequence shown here is derived from an EMBL/GenBank/DDBJ whole genome shotgun (WGS) entry which is preliminary data.</text>
</comment>
<feature type="region of interest" description="Disordered" evidence="7">
    <location>
        <begin position="279"/>
        <end position="380"/>
    </location>
</feature>
<proteinExistence type="inferred from homology"/>
<feature type="region of interest" description="Disordered" evidence="7">
    <location>
        <begin position="393"/>
        <end position="423"/>
    </location>
</feature>
<feature type="domain" description="FtsK" evidence="8">
    <location>
        <begin position="581"/>
        <end position="774"/>
    </location>
</feature>
<evidence type="ECO:0000256" key="7">
    <source>
        <dbReference type="SAM" id="MobiDB-lite"/>
    </source>
</evidence>
<dbReference type="Gene3D" id="1.10.10.10">
    <property type="entry name" value="Winged helix-like DNA-binding domain superfamily/Winged helix DNA-binding domain"/>
    <property type="match status" value="1"/>
</dbReference>
<keyword evidence="3" id="KW-0159">Chromosome partition</keyword>
<organism evidence="9 10">
    <name type="scientific">Guptibacillus hwajinpoensis</name>
    <dbReference type="NCBI Taxonomy" id="208199"/>
    <lineage>
        <taxon>Bacteria</taxon>
        <taxon>Bacillati</taxon>
        <taxon>Bacillota</taxon>
        <taxon>Bacilli</taxon>
        <taxon>Bacillales</taxon>
        <taxon>Guptibacillaceae</taxon>
        <taxon>Guptibacillus</taxon>
    </lineage>
</organism>
<evidence type="ECO:0000259" key="8">
    <source>
        <dbReference type="PROSITE" id="PS50901"/>
    </source>
</evidence>
<comment type="similarity">
    <text evidence="1">Belongs to the FtsK/SpoIIIE/SftA family.</text>
</comment>
<dbReference type="PROSITE" id="PS50901">
    <property type="entry name" value="FTSK"/>
    <property type="match status" value="1"/>
</dbReference>
<feature type="binding site" evidence="6">
    <location>
        <begin position="599"/>
        <end position="606"/>
    </location>
    <ligand>
        <name>ATP</name>
        <dbReference type="ChEBI" id="CHEBI:30616"/>
    </ligand>
</feature>
<evidence type="ECO:0000256" key="1">
    <source>
        <dbReference type="ARBA" id="ARBA00006474"/>
    </source>
</evidence>
<gene>
    <name evidence="9" type="ORF">QO000_000206</name>
</gene>
<feature type="compositionally biased region" description="Acidic residues" evidence="7">
    <location>
        <begin position="286"/>
        <end position="313"/>
    </location>
</feature>
<feature type="region of interest" description="Disordered" evidence="7">
    <location>
        <begin position="220"/>
        <end position="241"/>
    </location>
</feature>
<keyword evidence="4 6" id="KW-0067">ATP-binding</keyword>
<feature type="compositionally biased region" description="Basic and acidic residues" evidence="7">
    <location>
        <begin position="130"/>
        <end position="140"/>
    </location>
</feature>
<evidence type="ECO:0000256" key="4">
    <source>
        <dbReference type="ARBA" id="ARBA00022840"/>
    </source>
</evidence>
<dbReference type="InterPro" id="IPR036390">
    <property type="entry name" value="WH_DNA-bd_sf"/>
</dbReference>
<keyword evidence="10" id="KW-1185">Reference proteome</keyword>
<dbReference type="InterPro" id="IPR027417">
    <property type="entry name" value="P-loop_NTPase"/>
</dbReference>
<feature type="compositionally biased region" description="Basic and acidic residues" evidence="7">
    <location>
        <begin position="85"/>
        <end position="101"/>
    </location>
</feature>
<dbReference type="Gene3D" id="3.30.980.40">
    <property type="match status" value="1"/>
</dbReference>
<feature type="compositionally biased region" description="Basic and acidic residues" evidence="7">
    <location>
        <begin position="355"/>
        <end position="368"/>
    </location>
</feature>
<feature type="compositionally biased region" description="Basic and acidic residues" evidence="7">
    <location>
        <begin position="314"/>
        <end position="332"/>
    </location>
</feature>
<feature type="compositionally biased region" description="Acidic residues" evidence="7">
    <location>
        <begin position="333"/>
        <end position="349"/>
    </location>
</feature>
<dbReference type="Pfam" id="PF01580">
    <property type="entry name" value="FtsK_SpoIIIE"/>
    <property type="match status" value="1"/>
</dbReference>
<dbReference type="SUPFAM" id="SSF46785">
    <property type="entry name" value="Winged helix' DNA-binding domain"/>
    <property type="match status" value="1"/>
</dbReference>
<protein>
    <submittedName>
        <fullName evidence="9">S-DNA-T family DNA segregation ATPase FtsK/SpoIIIE</fullName>
    </submittedName>
</protein>
<dbReference type="GeneID" id="301327537"/>
<feature type="region of interest" description="Disordered" evidence="7">
    <location>
        <begin position="17"/>
        <end position="189"/>
    </location>
</feature>
<dbReference type="Gene3D" id="3.40.50.300">
    <property type="entry name" value="P-loop containing nucleotide triphosphate hydrolases"/>
    <property type="match status" value="1"/>
</dbReference>